<organism evidence="4 5">
    <name type="scientific">Rubritalea profundi</name>
    <dbReference type="NCBI Taxonomy" id="1658618"/>
    <lineage>
        <taxon>Bacteria</taxon>
        <taxon>Pseudomonadati</taxon>
        <taxon>Verrucomicrobiota</taxon>
        <taxon>Verrucomicrobiia</taxon>
        <taxon>Verrucomicrobiales</taxon>
        <taxon>Rubritaleaceae</taxon>
        <taxon>Rubritalea</taxon>
    </lineage>
</organism>
<dbReference type="OrthoDB" id="529831at2"/>
<dbReference type="PANTHER" id="PTHR33734">
    <property type="entry name" value="LYSM DOMAIN-CONTAINING GPI-ANCHORED PROTEIN 2"/>
    <property type="match status" value="1"/>
</dbReference>
<dbReference type="SUPFAM" id="SSF54106">
    <property type="entry name" value="LysM domain"/>
    <property type="match status" value="1"/>
</dbReference>
<dbReference type="Proteomes" id="UP000239907">
    <property type="component" value="Unassembled WGS sequence"/>
</dbReference>
<dbReference type="Pfam" id="PF01476">
    <property type="entry name" value="LysM"/>
    <property type="match status" value="2"/>
</dbReference>
<accession>A0A2S7TZL0</accession>
<keyword evidence="5" id="KW-1185">Reference proteome</keyword>
<dbReference type="InterPro" id="IPR018392">
    <property type="entry name" value="LysM"/>
</dbReference>
<keyword evidence="2" id="KW-0812">Transmembrane</keyword>
<reference evidence="4 5" key="1">
    <citation type="submission" date="2016-12" db="EMBL/GenBank/DDBJ databases">
        <title>Study of bacterial adaptation to deep sea.</title>
        <authorList>
            <person name="Song J."/>
            <person name="Yoshizawa S."/>
            <person name="Kogure K."/>
        </authorList>
    </citation>
    <scope>NUCLEOTIDE SEQUENCE [LARGE SCALE GENOMIC DNA]</scope>
    <source>
        <strain evidence="4 5">SAORIC-165</strain>
    </source>
</reference>
<dbReference type="SMART" id="SM00257">
    <property type="entry name" value="LysM"/>
    <property type="match status" value="2"/>
</dbReference>
<feature type="domain" description="LysM" evidence="3">
    <location>
        <begin position="205"/>
        <end position="249"/>
    </location>
</feature>
<evidence type="ECO:0000256" key="2">
    <source>
        <dbReference type="SAM" id="Phobius"/>
    </source>
</evidence>
<dbReference type="PANTHER" id="PTHR33734:SF22">
    <property type="entry name" value="MEMBRANE-BOUND LYTIC MUREIN TRANSGLYCOSYLASE D"/>
    <property type="match status" value="1"/>
</dbReference>
<dbReference type="InterPro" id="IPR036779">
    <property type="entry name" value="LysM_dom_sf"/>
</dbReference>
<evidence type="ECO:0000256" key="1">
    <source>
        <dbReference type="SAM" id="MobiDB-lite"/>
    </source>
</evidence>
<feature type="transmembrane region" description="Helical" evidence="2">
    <location>
        <begin position="51"/>
        <end position="73"/>
    </location>
</feature>
<gene>
    <name evidence="4" type="ORF">BSZ32_03080</name>
</gene>
<evidence type="ECO:0000259" key="3">
    <source>
        <dbReference type="PROSITE" id="PS51782"/>
    </source>
</evidence>
<evidence type="ECO:0000313" key="4">
    <source>
        <dbReference type="EMBL" id="PQJ27574.1"/>
    </source>
</evidence>
<dbReference type="Gene3D" id="3.10.350.10">
    <property type="entry name" value="LysM domain"/>
    <property type="match status" value="1"/>
</dbReference>
<sequence length="252" mass="27200">MKDKKLQTKRQTKTGFRKLHAKVTASSRRKQRASTSANPNMLDSDVPNASIGRALTIILMLHLVAIGVIYTGIKWNKGQFDDILPASARTQAAATNVDLSNVNAGLRTEFMLAGDTYEAFAARHQVDVQELRKVNNNTIPLAGKPLSLPAETIKVTSPAVVAALPVSDRPPLPVTNTVVNVQPVAHRAVIVTANIPLAQPVAGAQTYKVQPGDSVWRISNKFKVSQDALMQLNGMSDARQLRSGVTLKIPAK</sequence>
<comment type="caution">
    <text evidence="4">The sequence shown here is derived from an EMBL/GenBank/DDBJ whole genome shotgun (WGS) entry which is preliminary data.</text>
</comment>
<keyword evidence="2" id="KW-1133">Transmembrane helix</keyword>
<name>A0A2S7TZL0_9BACT</name>
<feature type="region of interest" description="Disordered" evidence="1">
    <location>
        <begin position="1"/>
        <end position="41"/>
    </location>
</feature>
<protein>
    <recommendedName>
        <fullName evidence="3">LysM domain-containing protein</fullName>
    </recommendedName>
</protein>
<proteinExistence type="predicted"/>
<dbReference type="PROSITE" id="PS51782">
    <property type="entry name" value="LYSM"/>
    <property type="match status" value="1"/>
</dbReference>
<feature type="compositionally biased region" description="Basic residues" evidence="1">
    <location>
        <begin position="7"/>
        <end position="32"/>
    </location>
</feature>
<dbReference type="RefSeq" id="WP_105042065.1">
    <property type="nucleotide sequence ID" value="NZ_MQWA01000001.1"/>
</dbReference>
<dbReference type="CDD" id="cd00118">
    <property type="entry name" value="LysM"/>
    <property type="match status" value="1"/>
</dbReference>
<keyword evidence="2" id="KW-0472">Membrane</keyword>
<dbReference type="AlphaFoldDB" id="A0A2S7TZL0"/>
<evidence type="ECO:0000313" key="5">
    <source>
        <dbReference type="Proteomes" id="UP000239907"/>
    </source>
</evidence>
<dbReference type="EMBL" id="MQWA01000001">
    <property type="protein sequence ID" value="PQJ27574.1"/>
    <property type="molecule type" value="Genomic_DNA"/>
</dbReference>